<sequence>MVLGAIFLAVSKISAERHEDHGVAILPEMTYTPTSGLVVKNPVACHQVCLTGCADYTIIQYLRDEGDSDKRILLGGATPDDALAIATAHLLVAYAKRQSGEYNKLSRYMPEAVSQAISLGEATKQSEVRFCLSDGHSWIFAILQKDEAGNRTYYESAIKSFDGSLVRMANPTHAMNQIREIVELVLYWLSPSKAVNHEQLYELKHSAQFR</sequence>
<reference evidence="2" key="1">
    <citation type="journal article" date="2014" name="Proc. Natl. Acad. Sci. U.S.A.">
        <title>Extensive sampling of basidiomycete genomes demonstrates inadequacy of the white-rot/brown-rot paradigm for wood decay fungi.</title>
        <authorList>
            <person name="Riley R."/>
            <person name="Salamov A.A."/>
            <person name="Brown D.W."/>
            <person name="Nagy L.G."/>
            <person name="Floudas D."/>
            <person name="Held B.W."/>
            <person name="Levasseur A."/>
            <person name="Lombard V."/>
            <person name="Morin E."/>
            <person name="Otillar R."/>
            <person name="Lindquist E.A."/>
            <person name="Sun H."/>
            <person name="LaButti K.M."/>
            <person name="Schmutz J."/>
            <person name="Jabbour D."/>
            <person name="Luo H."/>
            <person name="Baker S.E."/>
            <person name="Pisabarro A.G."/>
            <person name="Walton J.D."/>
            <person name="Blanchette R.A."/>
            <person name="Henrissat B."/>
            <person name="Martin F."/>
            <person name="Cullen D."/>
            <person name="Hibbett D.S."/>
            <person name="Grigoriev I.V."/>
        </authorList>
    </citation>
    <scope>NUCLEOTIDE SEQUENCE [LARGE SCALE GENOMIC DNA]</scope>
    <source>
        <strain evidence="2">FD-172 SS1</strain>
    </source>
</reference>
<gene>
    <name evidence="1" type="ORF">BOTBODRAFT_59856</name>
</gene>
<dbReference type="HOGENOM" id="CLU_074865_0_0_1"/>
<dbReference type="InParanoid" id="A0A067LW78"/>
<dbReference type="AlphaFoldDB" id="A0A067LW78"/>
<keyword evidence="2" id="KW-1185">Reference proteome</keyword>
<dbReference type="EMBL" id="KL198103">
    <property type="protein sequence ID" value="KDQ07628.1"/>
    <property type="molecule type" value="Genomic_DNA"/>
</dbReference>
<accession>A0A067LW78</accession>
<proteinExistence type="predicted"/>
<dbReference type="OrthoDB" id="3144838at2759"/>
<organism evidence="1 2">
    <name type="scientific">Botryobasidium botryosum (strain FD-172 SS1)</name>
    <dbReference type="NCBI Taxonomy" id="930990"/>
    <lineage>
        <taxon>Eukaryota</taxon>
        <taxon>Fungi</taxon>
        <taxon>Dikarya</taxon>
        <taxon>Basidiomycota</taxon>
        <taxon>Agaricomycotina</taxon>
        <taxon>Agaricomycetes</taxon>
        <taxon>Cantharellales</taxon>
        <taxon>Botryobasidiaceae</taxon>
        <taxon>Botryobasidium</taxon>
    </lineage>
</organism>
<protein>
    <submittedName>
        <fullName evidence="1">Uncharacterized protein</fullName>
    </submittedName>
</protein>
<evidence type="ECO:0000313" key="2">
    <source>
        <dbReference type="Proteomes" id="UP000027195"/>
    </source>
</evidence>
<name>A0A067LW78_BOTB1</name>
<evidence type="ECO:0000313" key="1">
    <source>
        <dbReference type="EMBL" id="KDQ07628.1"/>
    </source>
</evidence>
<dbReference type="Proteomes" id="UP000027195">
    <property type="component" value="Unassembled WGS sequence"/>
</dbReference>